<dbReference type="AlphaFoldDB" id="A0A3N2GRE6"/>
<sequence length="306" mass="32452">MTAHGPVLVTGGTGFVGTHVIVRLLRDGWAVRTTVRSPDRAGEVREAVGGDPEFAVATLDSDVGWAEAVDGCAYVLHVASPFPADDPADEDEVIRPARDGAVRVLRAARDAGVRRVVLTSSFAAVGYSGTTRGFYDETDWTDPADDNTAYVKSKAVAERAAWDFAREGAPELAVINPTGIFGPVLSPRLSTSTGLIKAMLEGTMPVVPRSYFGVVDVRDVADAHVRAMTAPSAAGERFLVSSGPAMSFAQIAELLGVPVREAPGEAEVPVIRTDKARNVLGWEPRDQRTTIRETAESLRRSGLLGG</sequence>
<name>A0A3N2GRE6_9PSEU</name>
<accession>A0A3N2GRE6</accession>
<comment type="similarity">
    <text evidence="2">Belongs to the NAD(P)-dependent epimerase/dehydratase family. Dihydroflavonol-4-reductase subfamily.</text>
</comment>
<dbReference type="InterPro" id="IPR050425">
    <property type="entry name" value="NAD(P)_dehydrat-like"/>
</dbReference>
<dbReference type="GO" id="GO:0016616">
    <property type="term" value="F:oxidoreductase activity, acting on the CH-OH group of donors, NAD or NADP as acceptor"/>
    <property type="evidence" value="ECO:0007669"/>
    <property type="project" value="TreeGrafter"/>
</dbReference>
<evidence type="ECO:0000313" key="5">
    <source>
        <dbReference type="Proteomes" id="UP000274843"/>
    </source>
</evidence>
<feature type="domain" description="NAD-dependent epimerase/dehydratase" evidence="3">
    <location>
        <begin position="7"/>
        <end position="237"/>
    </location>
</feature>
<keyword evidence="5" id="KW-1185">Reference proteome</keyword>
<dbReference type="InterPro" id="IPR036291">
    <property type="entry name" value="NAD(P)-bd_dom_sf"/>
</dbReference>
<gene>
    <name evidence="4" type="ORF">EDD35_1097</name>
</gene>
<dbReference type="GeneID" id="301842552"/>
<keyword evidence="1" id="KW-0560">Oxidoreductase</keyword>
<dbReference type="CDD" id="cd05227">
    <property type="entry name" value="AR_SDR_e"/>
    <property type="match status" value="1"/>
</dbReference>
<evidence type="ECO:0000256" key="1">
    <source>
        <dbReference type="ARBA" id="ARBA00023002"/>
    </source>
</evidence>
<dbReference type="Gene3D" id="3.40.50.720">
    <property type="entry name" value="NAD(P)-binding Rossmann-like Domain"/>
    <property type="match status" value="1"/>
</dbReference>
<dbReference type="PANTHER" id="PTHR10366">
    <property type="entry name" value="NAD DEPENDENT EPIMERASE/DEHYDRATASE"/>
    <property type="match status" value="1"/>
</dbReference>
<evidence type="ECO:0000259" key="3">
    <source>
        <dbReference type="Pfam" id="PF01370"/>
    </source>
</evidence>
<dbReference type="Proteomes" id="UP000274843">
    <property type="component" value="Unassembled WGS sequence"/>
</dbReference>
<dbReference type="SUPFAM" id="SSF51735">
    <property type="entry name" value="NAD(P)-binding Rossmann-fold domains"/>
    <property type="match status" value="1"/>
</dbReference>
<dbReference type="PANTHER" id="PTHR10366:SF564">
    <property type="entry name" value="STEROL-4-ALPHA-CARBOXYLATE 3-DEHYDROGENASE, DECARBOXYLATING"/>
    <property type="match status" value="1"/>
</dbReference>
<dbReference type="EMBL" id="RKHY01000001">
    <property type="protein sequence ID" value="ROS38809.1"/>
    <property type="molecule type" value="Genomic_DNA"/>
</dbReference>
<dbReference type="RefSeq" id="WP_123683084.1">
    <property type="nucleotide sequence ID" value="NZ_RKHY01000001.1"/>
</dbReference>
<protein>
    <submittedName>
        <fullName evidence="4">Dihydroflavonol-4-reductase</fullName>
    </submittedName>
</protein>
<reference evidence="4 5" key="1">
    <citation type="submission" date="2018-11" db="EMBL/GenBank/DDBJ databases">
        <title>Sequencing the genomes of 1000 actinobacteria strains.</title>
        <authorList>
            <person name="Klenk H.-P."/>
        </authorList>
    </citation>
    <scope>NUCLEOTIDE SEQUENCE [LARGE SCALE GENOMIC DNA]</scope>
    <source>
        <strain evidence="4 5">DSM 44348</strain>
    </source>
</reference>
<evidence type="ECO:0000256" key="2">
    <source>
        <dbReference type="ARBA" id="ARBA00023445"/>
    </source>
</evidence>
<proteinExistence type="inferred from homology"/>
<dbReference type="InterPro" id="IPR001509">
    <property type="entry name" value="Epimerase_deHydtase"/>
</dbReference>
<dbReference type="Pfam" id="PF01370">
    <property type="entry name" value="Epimerase"/>
    <property type="match status" value="1"/>
</dbReference>
<comment type="caution">
    <text evidence="4">The sequence shown here is derived from an EMBL/GenBank/DDBJ whole genome shotgun (WGS) entry which is preliminary data.</text>
</comment>
<organism evidence="4 5">
    <name type="scientific">Amycolatopsis thermoflava</name>
    <dbReference type="NCBI Taxonomy" id="84480"/>
    <lineage>
        <taxon>Bacteria</taxon>
        <taxon>Bacillati</taxon>
        <taxon>Actinomycetota</taxon>
        <taxon>Actinomycetes</taxon>
        <taxon>Pseudonocardiales</taxon>
        <taxon>Pseudonocardiaceae</taxon>
        <taxon>Amycolatopsis</taxon>
        <taxon>Amycolatopsis methanolica group</taxon>
    </lineage>
</organism>
<evidence type="ECO:0000313" key="4">
    <source>
        <dbReference type="EMBL" id="ROS38809.1"/>
    </source>
</evidence>